<organism evidence="2 3">
    <name type="scientific">Solanum verrucosum</name>
    <dbReference type="NCBI Taxonomy" id="315347"/>
    <lineage>
        <taxon>Eukaryota</taxon>
        <taxon>Viridiplantae</taxon>
        <taxon>Streptophyta</taxon>
        <taxon>Embryophyta</taxon>
        <taxon>Tracheophyta</taxon>
        <taxon>Spermatophyta</taxon>
        <taxon>Magnoliopsida</taxon>
        <taxon>eudicotyledons</taxon>
        <taxon>Gunneridae</taxon>
        <taxon>Pentapetalae</taxon>
        <taxon>asterids</taxon>
        <taxon>lamiids</taxon>
        <taxon>Solanales</taxon>
        <taxon>Solanaceae</taxon>
        <taxon>Solanoideae</taxon>
        <taxon>Solaneae</taxon>
        <taxon>Solanum</taxon>
    </lineage>
</organism>
<dbReference type="InterPro" id="IPR012337">
    <property type="entry name" value="RNaseH-like_sf"/>
</dbReference>
<dbReference type="AlphaFoldDB" id="A0AAF0V7E7"/>
<dbReference type="InterPro" id="IPR005162">
    <property type="entry name" value="Retrotrans_gag_dom"/>
</dbReference>
<evidence type="ECO:0000259" key="1">
    <source>
        <dbReference type="Pfam" id="PF03732"/>
    </source>
</evidence>
<dbReference type="PANTHER" id="PTHR45835">
    <property type="entry name" value="YALI0A06105P"/>
    <property type="match status" value="1"/>
</dbReference>
<name>A0AAF0V7E7_SOLVR</name>
<gene>
    <name evidence="2" type="ORF">MTR67_052104</name>
</gene>
<proteinExistence type="predicted"/>
<dbReference type="PANTHER" id="PTHR45835:SF91">
    <property type="entry name" value="RETROTRANSPOSON, TY3-GYPSY SUBCLASS-LIKE PROTEIN"/>
    <property type="match status" value="1"/>
</dbReference>
<protein>
    <recommendedName>
        <fullName evidence="1">Retrotransposon gag domain-containing protein</fullName>
    </recommendedName>
</protein>
<dbReference type="Gene3D" id="3.30.420.10">
    <property type="entry name" value="Ribonuclease H-like superfamily/Ribonuclease H"/>
    <property type="match status" value="1"/>
</dbReference>
<feature type="domain" description="Retrotransposon gag" evidence="1">
    <location>
        <begin position="76"/>
        <end position="157"/>
    </location>
</feature>
<sequence length="279" mass="32006">MPSRRANPCNTNAVPPVSDHWFTNTEFGNVNQLLAYCVANQKNQRVLVTNNTSGGLVVARVRDFFRMNPLEFLGSKDVAHIWFTKFNENRGADANPMTWECFARAFLDRFFPRELREAKSQEFMNLRQGTMSVQECGLKFTQLSSYAPHMVTDPRAQMCVVHQPKVEVFFQGGDGVLRYQGRLCVPNVKLERQKPGCISQEISIPTWKWEVIKMDFIMGLPCTRRQLDSIWVIVDRVTKSAHFLVVKTTDSAKDYAKLYINEIVRLHGVHFSIISDRGP</sequence>
<evidence type="ECO:0000313" key="3">
    <source>
        <dbReference type="Proteomes" id="UP001234989"/>
    </source>
</evidence>
<evidence type="ECO:0000313" key="2">
    <source>
        <dbReference type="EMBL" id="WMV58719.1"/>
    </source>
</evidence>
<dbReference type="Proteomes" id="UP001234989">
    <property type="component" value="Chromosome 12"/>
</dbReference>
<keyword evidence="3" id="KW-1185">Reference proteome</keyword>
<dbReference type="GO" id="GO:0003676">
    <property type="term" value="F:nucleic acid binding"/>
    <property type="evidence" value="ECO:0007669"/>
    <property type="project" value="InterPro"/>
</dbReference>
<reference evidence="2" key="1">
    <citation type="submission" date="2023-08" db="EMBL/GenBank/DDBJ databases">
        <title>A de novo genome assembly of Solanum verrucosum Schlechtendal, a Mexican diploid species geographically isolated from the other diploid A-genome species in potato relatives.</title>
        <authorList>
            <person name="Hosaka K."/>
        </authorList>
    </citation>
    <scope>NUCLEOTIDE SEQUENCE</scope>
    <source>
        <tissue evidence="2">Young leaves</tissue>
    </source>
</reference>
<dbReference type="Pfam" id="PF03732">
    <property type="entry name" value="Retrotrans_gag"/>
    <property type="match status" value="1"/>
</dbReference>
<dbReference type="InterPro" id="IPR036397">
    <property type="entry name" value="RNaseH_sf"/>
</dbReference>
<dbReference type="SUPFAM" id="SSF53098">
    <property type="entry name" value="Ribonuclease H-like"/>
    <property type="match status" value="1"/>
</dbReference>
<dbReference type="EMBL" id="CP133623">
    <property type="protein sequence ID" value="WMV58719.1"/>
    <property type="molecule type" value="Genomic_DNA"/>
</dbReference>
<accession>A0AAF0V7E7</accession>